<dbReference type="GeneID" id="105228261"/>
<reference evidence="9" key="2">
    <citation type="submission" date="2025-08" db="UniProtKB">
        <authorList>
            <consortium name="RefSeq"/>
        </authorList>
    </citation>
    <scope>IDENTIFICATION</scope>
    <source>
        <tissue evidence="9">Adult</tissue>
    </source>
</reference>
<dbReference type="PRINTS" id="PR00385">
    <property type="entry name" value="P450"/>
</dbReference>
<evidence type="ECO:0000313" key="9">
    <source>
        <dbReference type="RefSeq" id="XP_049304752.1"/>
    </source>
</evidence>
<keyword evidence="6" id="KW-0408">Iron</keyword>
<keyword evidence="8" id="KW-1185">Reference proteome</keyword>
<evidence type="ECO:0000256" key="5">
    <source>
        <dbReference type="ARBA" id="ARBA00023002"/>
    </source>
</evidence>
<keyword evidence="7" id="KW-0503">Monooxygenase</keyword>
<reference evidence="8" key="1">
    <citation type="submission" date="2025-05" db="UniProtKB">
        <authorList>
            <consortium name="RefSeq"/>
        </authorList>
    </citation>
    <scope>NUCLEOTIDE SEQUENCE [LARGE SCALE GENOMIC DNA]</scope>
</reference>
<comment type="similarity">
    <text evidence="2">Belongs to the cytochrome P450 family.</text>
</comment>
<keyword evidence="4" id="KW-0479">Metal-binding</keyword>
<dbReference type="InterPro" id="IPR036691">
    <property type="entry name" value="Endo/exonu/phosph_ase_sf"/>
</dbReference>
<proteinExistence type="inferred from homology"/>
<evidence type="ECO:0000256" key="3">
    <source>
        <dbReference type="ARBA" id="ARBA00022617"/>
    </source>
</evidence>
<protein>
    <submittedName>
        <fullName evidence="9">Probable cytochrome P450 313a4 isoform X1</fullName>
    </submittedName>
</protein>
<dbReference type="Pfam" id="PF00067">
    <property type="entry name" value="p450"/>
    <property type="match status" value="1"/>
</dbReference>
<dbReference type="RefSeq" id="XP_049304752.1">
    <property type="nucleotide sequence ID" value="XM_049448795.1"/>
</dbReference>
<accession>A0ABM3J698</accession>
<evidence type="ECO:0000313" key="8">
    <source>
        <dbReference type="Proteomes" id="UP001652620"/>
    </source>
</evidence>
<comment type="cofactor">
    <cofactor evidence="1">
        <name>heme</name>
        <dbReference type="ChEBI" id="CHEBI:30413"/>
    </cofactor>
</comment>
<dbReference type="Proteomes" id="UP001652620">
    <property type="component" value="Chromosome 2"/>
</dbReference>
<evidence type="ECO:0000256" key="6">
    <source>
        <dbReference type="ARBA" id="ARBA00023004"/>
    </source>
</evidence>
<evidence type="ECO:0000256" key="4">
    <source>
        <dbReference type="ARBA" id="ARBA00022723"/>
    </source>
</evidence>
<dbReference type="InterPro" id="IPR050196">
    <property type="entry name" value="Cytochrome_P450_Monoox"/>
</dbReference>
<evidence type="ECO:0000256" key="2">
    <source>
        <dbReference type="ARBA" id="ARBA00010617"/>
    </source>
</evidence>
<dbReference type="SUPFAM" id="SSF56219">
    <property type="entry name" value="DNase I-like"/>
    <property type="match status" value="1"/>
</dbReference>
<dbReference type="PANTHER" id="PTHR24291:SF50">
    <property type="entry name" value="BIFUNCTIONAL ALBAFLAVENONE MONOOXYGENASE_TERPENE SYNTHASE"/>
    <property type="match status" value="1"/>
</dbReference>
<dbReference type="InterPro" id="IPR001128">
    <property type="entry name" value="Cyt_P450"/>
</dbReference>
<dbReference type="SUPFAM" id="SSF48264">
    <property type="entry name" value="Cytochrome P450"/>
    <property type="match status" value="1"/>
</dbReference>
<dbReference type="PRINTS" id="PR00463">
    <property type="entry name" value="EP450I"/>
</dbReference>
<gene>
    <name evidence="9" type="primary">LOC105228261</name>
</gene>
<organism evidence="8 9">
    <name type="scientific">Bactrocera dorsalis</name>
    <name type="common">Oriental fruit fly</name>
    <name type="synonym">Dacus dorsalis</name>
    <dbReference type="NCBI Taxonomy" id="27457"/>
    <lineage>
        <taxon>Eukaryota</taxon>
        <taxon>Metazoa</taxon>
        <taxon>Ecdysozoa</taxon>
        <taxon>Arthropoda</taxon>
        <taxon>Hexapoda</taxon>
        <taxon>Insecta</taxon>
        <taxon>Pterygota</taxon>
        <taxon>Neoptera</taxon>
        <taxon>Endopterygota</taxon>
        <taxon>Diptera</taxon>
        <taxon>Brachycera</taxon>
        <taxon>Muscomorpha</taxon>
        <taxon>Tephritoidea</taxon>
        <taxon>Tephritidae</taxon>
        <taxon>Bactrocera</taxon>
        <taxon>Bactrocera</taxon>
    </lineage>
</organism>
<dbReference type="InterPro" id="IPR036396">
    <property type="entry name" value="Cyt_P450_sf"/>
</dbReference>
<evidence type="ECO:0000256" key="7">
    <source>
        <dbReference type="ARBA" id="ARBA00023033"/>
    </source>
</evidence>
<dbReference type="InterPro" id="IPR002401">
    <property type="entry name" value="Cyt_P450_E_grp-I"/>
</dbReference>
<dbReference type="Gene3D" id="1.10.630.10">
    <property type="entry name" value="Cytochrome P450"/>
    <property type="match status" value="1"/>
</dbReference>
<keyword evidence="5" id="KW-0560">Oxidoreductase</keyword>
<keyword evidence="3" id="KW-0349">Heme</keyword>
<evidence type="ECO:0000256" key="1">
    <source>
        <dbReference type="ARBA" id="ARBA00001971"/>
    </source>
</evidence>
<sequence length="589" mass="66882">MAVNTEIAQVNLHHAAAASGVITSRFTAEKLGMLLIHRGEVKGLKMETNKVYWDLSSEIPRTCIVVRNNIDFFCISEFLTQDLVAVQARDFEGKDFVLASAYFPGEAATAPPEVVERLMEHCRRHRFPLIKGCDANAHHSEWGSIDCNVREILNSMKEKEAEYGGLFLSWIGPFPIAVVSEPQIAKDILTSPNCVNKSFVYKGVEDATGPGLFTINEPEWSYHRKLLNPAFGHKILLNFIPIFNKEVDHLMEVFKTITDVDGVDLVPILQKFTLKIATQTTMGQNLKHHGSAVDESLLQSFPYVQETITEMGTLSWLSMKAMIWILGDYEQYKRSKTAIRKFIGNLITARTKTLPDQLKLDGNIFINRAIELLQQGRFSRKNVEDESIVIVFGAFETTATTLKHILILLAMHPQCQERAFEEVSSLWPESGSFEMNYSDIQKLSYVSMVIDETMRVMATVPVVGRQLLSDTKLSNGVVLPKGIQVLIDIFNMQRREDIWGTEAHLFNPENFLPSNIDSKHSYAYIPFTKGIRNCIGSKYALLSLKIAVSKLVRNFRFTTDFQYNNLHFVENITIKLKQTPLIRIHKRQM</sequence>
<dbReference type="PANTHER" id="PTHR24291">
    <property type="entry name" value="CYTOCHROME P450 FAMILY 4"/>
    <property type="match status" value="1"/>
</dbReference>
<name>A0ABM3J698_BACDO</name>